<feature type="region of interest" description="Disordered" evidence="1">
    <location>
        <begin position="447"/>
        <end position="476"/>
    </location>
</feature>
<dbReference type="InterPro" id="IPR011009">
    <property type="entry name" value="Kinase-like_dom_sf"/>
</dbReference>
<feature type="compositionally biased region" description="Low complexity" evidence="1">
    <location>
        <begin position="328"/>
        <end position="351"/>
    </location>
</feature>
<dbReference type="Gene3D" id="1.10.510.10">
    <property type="entry name" value="Transferase(Phosphotransferase) domain 1"/>
    <property type="match status" value="2"/>
</dbReference>
<protein>
    <recommendedName>
        <fullName evidence="2">Protein kinase domain-containing protein</fullName>
    </recommendedName>
</protein>
<dbReference type="SUPFAM" id="SSF56112">
    <property type="entry name" value="Protein kinase-like (PK-like)"/>
    <property type="match status" value="2"/>
</dbReference>
<name>A0A1Y2HFD9_9FUNG</name>
<dbReference type="PROSITE" id="PS50011">
    <property type="entry name" value="PROTEIN_KINASE_DOM"/>
    <property type="match status" value="1"/>
</dbReference>
<dbReference type="PANTHER" id="PTHR48011:SF4">
    <property type="entry name" value="MITOGEN-ACTIVATED PROTEIN KINASE KINASE KINASE 19"/>
    <property type="match status" value="1"/>
</dbReference>
<organism evidence="3 4">
    <name type="scientific">Catenaria anguillulae PL171</name>
    <dbReference type="NCBI Taxonomy" id="765915"/>
    <lineage>
        <taxon>Eukaryota</taxon>
        <taxon>Fungi</taxon>
        <taxon>Fungi incertae sedis</taxon>
        <taxon>Blastocladiomycota</taxon>
        <taxon>Blastocladiomycetes</taxon>
        <taxon>Blastocladiales</taxon>
        <taxon>Catenariaceae</taxon>
        <taxon>Catenaria</taxon>
    </lineage>
</organism>
<reference evidence="3 4" key="1">
    <citation type="submission" date="2016-07" db="EMBL/GenBank/DDBJ databases">
        <title>Pervasive Adenine N6-methylation of Active Genes in Fungi.</title>
        <authorList>
            <consortium name="DOE Joint Genome Institute"/>
            <person name="Mondo S.J."/>
            <person name="Dannebaum R.O."/>
            <person name="Kuo R.C."/>
            <person name="Labutti K."/>
            <person name="Haridas S."/>
            <person name="Kuo A."/>
            <person name="Salamov A."/>
            <person name="Ahrendt S.R."/>
            <person name="Lipzen A."/>
            <person name="Sullivan W."/>
            <person name="Andreopoulos W.B."/>
            <person name="Clum A."/>
            <person name="Lindquist E."/>
            <person name="Daum C."/>
            <person name="Ramamoorthy G.K."/>
            <person name="Gryganskyi A."/>
            <person name="Culley D."/>
            <person name="Magnuson J.K."/>
            <person name="James T.Y."/>
            <person name="O'Malley M.A."/>
            <person name="Stajich J.E."/>
            <person name="Spatafora J.W."/>
            <person name="Visel A."/>
            <person name="Grigoriev I.V."/>
        </authorList>
    </citation>
    <scope>NUCLEOTIDE SEQUENCE [LARGE SCALE GENOMIC DNA]</scope>
    <source>
        <strain evidence="3 4">PL171</strain>
    </source>
</reference>
<comment type="caution">
    <text evidence="3">The sequence shown here is derived from an EMBL/GenBank/DDBJ whole genome shotgun (WGS) entry which is preliminary data.</text>
</comment>
<feature type="region of interest" description="Disordered" evidence="1">
    <location>
        <begin position="325"/>
        <end position="355"/>
    </location>
</feature>
<evidence type="ECO:0000313" key="4">
    <source>
        <dbReference type="Proteomes" id="UP000193411"/>
    </source>
</evidence>
<feature type="domain" description="Protein kinase" evidence="2">
    <location>
        <begin position="21"/>
        <end position="652"/>
    </location>
</feature>
<feature type="compositionally biased region" description="Acidic residues" evidence="1">
    <location>
        <begin position="720"/>
        <end position="739"/>
    </location>
</feature>
<dbReference type="PANTHER" id="PTHR48011">
    <property type="entry name" value="CCR4-NOT TRANSCRIPTIONAL COMPLEX SUBUNIT CAF120-RELATED"/>
    <property type="match status" value="1"/>
</dbReference>
<dbReference type="InterPro" id="IPR000719">
    <property type="entry name" value="Prot_kinase_dom"/>
</dbReference>
<dbReference type="GO" id="GO:0007165">
    <property type="term" value="P:signal transduction"/>
    <property type="evidence" value="ECO:0007669"/>
    <property type="project" value="TreeGrafter"/>
</dbReference>
<evidence type="ECO:0000256" key="1">
    <source>
        <dbReference type="SAM" id="MobiDB-lite"/>
    </source>
</evidence>
<dbReference type="OrthoDB" id="4062651at2759"/>
<dbReference type="InterPro" id="IPR052751">
    <property type="entry name" value="Plant_MAPKKK"/>
</dbReference>
<dbReference type="GO" id="GO:0004672">
    <property type="term" value="F:protein kinase activity"/>
    <property type="evidence" value="ECO:0007669"/>
    <property type="project" value="InterPro"/>
</dbReference>
<dbReference type="AlphaFoldDB" id="A0A1Y2HFD9"/>
<dbReference type="EMBL" id="MCFL01000043">
    <property type="protein sequence ID" value="ORZ32724.1"/>
    <property type="molecule type" value="Genomic_DNA"/>
</dbReference>
<dbReference type="Proteomes" id="UP000193411">
    <property type="component" value="Unassembled WGS sequence"/>
</dbReference>
<sequence length="751" mass="81098">MQCTRDRDDPIMPPESTTSLLMTPQLSTLGDYGQVGESDASAMMVVDTASPDQPTVLIPASDLDTIATTTTVIQVIQVQLDRHVLTASSLIFTAQSVSSAQSSQALIVKLARTNLPVLSTIPHPDTVQRILNKALEIHNLDLEKQRDAAAATAAAKRSHSNLTLGMSASSSLSNLLSNASAPNPAAMIPSSNVNGINTLGDESVPLDAESKIFSSLVTTISSKYSNAASKLAHLVIPAGTLAHGHILLLPRHRPLQPDFRTPQLPLVEVARLATHLVHALTTMHSAGWVHCDVSNNNIVIACNMCDRELANVGFGGDSSSIPRCPHVSLASPPQSDSASASSLSPDSSTSAKIDDPHPKRIYRLIDFGLAQKIEDTAAVSMVCGTPGFTAPEAFACNQVPAPPPITANMLTGDNQLYAPFPRSTSANHLPKSSSQLHMASSISATGELTHTIPPPRSSPIPITSPQHNTFHHHPALAHSPLRPSGFSTSHMSSSYLSHSSSYDNLSYLGSCSLESLPLLSSTTHTTLASTNIRDAHSWTSLQSRITAARDIYSLGIVIGLMLSSYLPLCDADHLGSPLANPEYVSTRIKPRLMAMRSILRAVPDGRVLNTAVYPPDGLRVLEWLVDFVVRCLAHSAKRRPTAKRLLYRHPLCIWVRGQAPESDRFRQVPDWLQEAGRWKRSQEYKALKEAMEDRRREWEVAASGGEEDGEGGEDGRRDEMEVDLNGEVDDDEDDDEDDDHGLVIGVTKEYV</sequence>
<feature type="compositionally biased region" description="Basic and acidic residues" evidence="1">
    <location>
        <begin position="1"/>
        <end position="10"/>
    </location>
</feature>
<gene>
    <name evidence="3" type="ORF">BCR44DRAFT_1439796</name>
</gene>
<feature type="region of interest" description="Disordered" evidence="1">
    <location>
        <begin position="696"/>
        <end position="751"/>
    </location>
</feature>
<dbReference type="GO" id="GO:0005524">
    <property type="term" value="F:ATP binding"/>
    <property type="evidence" value="ECO:0007669"/>
    <property type="project" value="InterPro"/>
</dbReference>
<accession>A0A1Y2HFD9</accession>
<evidence type="ECO:0000313" key="3">
    <source>
        <dbReference type="EMBL" id="ORZ32724.1"/>
    </source>
</evidence>
<proteinExistence type="predicted"/>
<feature type="region of interest" description="Disordered" evidence="1">
    <location>
        <begin position="1"/>
        <end position="20"/>
    </location>
</feature>
<keyword evidence="4" id="KW-1185">Reference proteome</keyword>
<evidence type="ECO:0000259" key="2">
    <source>
        <dbReference type="PROSITE" id="PS50011"/>
    </source>
</evidence>